<dbReference type="PROSITE" id="PS51118">
    <property type="entry name" value="HTH_HXLR"/>
    <property type="match status" value="1"/>
</dbReference>
<dbReference type="RefSeq" id="WP_018678146.1">
    <property type="nucleotide sequence ID" value="NZ_AYEV01000049.1"/>
</dbReference>
<feature type="domain" description="HTH hxlR-type" evidence="4">
    <location>
        <begin position="11"/>
        <end position="108"/>
    </location>
</feature>
<dbReference type="GO" id="GO:0006355">
    <property type="term" value="P:regulation of DNA-templated transcription"/>
    <property type="evidence" value="ECO:0007669"/>
    <property type="project" value="UniProtKB-ARBA"/>
</dbReference>
<dbReference type="AlphaFoldDB" id="V2UXV8"/>
<dbReference type="SUPFAM" id="SSF46785">
    <property type="entry name" value="Winged helix' DNA-binding domain"/>
    <property type="match status" value="1"/>
</dbReference>
<dbReference type="Pfam" id="PF01638">
    <property type="entry name" value="HxlR"/>
    <property type="match status" value="1"/>
</dbReference>
<comment type="caution">
    <text evidence="5">The sequence shown here is derived from an EMBL/GenBank/DDBJ whole genome shotgun (WGS) entry which is preliminary data.</text>
</comment>
<keyword evidence="1" id="KW-0805">Transcription regulation</keyword>
<dbReference type="EMBL" id="AYEV01000049">
    <property type="protein sequence ID" value="ESK53446.1"/>
    <property type="molecule type" value="Genomic_DNA"/>
</dbReference>
<dbReference type="PANTHER" id="PTHR33204">
    <property type="entry name" value="TRANSCRIPTIONAL REGULATOR, MARR FAMILY"/>
    <property type="match status" value="1"/>
</dbReference>
<accession>V2UXV8</accession>
<evidence type="ECO:0000313" key="6">
    <source>
        <dbReference type="Proteomes" id="UP000017404"/>
    </source>
</evidence>
<gene>
    <name evidence="5" type="ORF">F990_03352</name>
</gene>
<reference evidence="5 6" key="1">
    <citation type="submission" date="2013-10" db="EMBL/GenBank/DDBJ databases">
        <title>The Genome Sequence of Acinetobacter tjernbergiae CIP107465.</title>
        <authorList>
            <consortium name="The Broad Institute Genomics Platform"/>
            <consortium name="The Broad Institute Genome Sequencing Center for Infectious Disease"/>
            <person name="Cerqueira G."/>
            <person name="Feldgarden M."/>
            <person name="Courvalin P."/>
            <person name="Grillot-Courvalin C."/>
            <person name="Clermont D."/>
            <person name="Rocha E."/>
            <person name="Yoon E.-J."/>
            <person name="Nemec A."/>
            <person name="Young S.K."/>
            <person name="Zeng Q."/>
            <person name="Gargeya S."/>
            <person name="Fitzgerald M."/>
            <person name="Abouelleil A."/>
            <person name="Alvarado L."/>
            <person name="Berlin A.M."/>
            <person name="Chapman S.B."/>
            <person name="Gainer-Dewar J."/>
            <person name="Goldberg J."/>
            <person name="Gnerre S."/>
            <person name="Griggs A."/>
            <person name="Gujja S."/>
            <person name="Hansen M."/>
            <person name="Howarth C."/>
            <person name="Imamovic A."/>
            <person name="Ireland A."/>
            <person name="Larimer J."/>
            <person name="McCowan C."/>
            <person name="Murphy C."/>
            <person name="Pearson M."/>
            <person name="Poon T.W."/>
            <person name="Priest M."/>
            <person name="Roberts A."/>
            <person name="Saif S."/>
            <person name="Shea T."/>
            <person name="Sykes S."/>
            <person name="Wortman J."/>
            <person name="Nusbaum C."/>
            <person name="Birren B."/>
        </authorList>
    </citation>
    <scope>NUCLEOTIDE SEQUENCE [LARGE SCALE GENOMIC DNA]</scope>
    <source>
        <strain evidence="5 6">CIP 107465</strain>
    </source>
</reference>
<evidence type="ECO:0000259" key="4">
    <source>
        <dbReference type="PROSITE" id="PS51118"/>
    </source>
</evidence>
<keyword evidence="2" id="KW-0238">DNA-binding</keyword>
<dbReference type="PANTHER" id="PTHR33204:SF18">
    <property type="entry name" value="TRANSCRIPTIONAL REGULATORY PROTEIN"/>
    <property type="match status" value="1"/>
</dbReference>
<evidence type="ECO:0000256" key="2">
    <source>
        <dbReference type="ARBA" id="ARBA00023125"/>
    </source>
</evidence>
<proteinExistence type="predicted"/>
<dbReference type="Gene3D" id="1.10.10.10">
    <property type="entry name" value="Winged helix-like DNA-binding domain superfamily/Winged helix DNA-binding domain"/>
    <property type="match status" value="1"/>
</dbReference>
<keyword evidence="3" id="KW-0804">Transcription</keyword>
<dbReference type="eggNOG" id="COG1733">
    <property type="taxonomic scope" value="Bacteria"/>
</dbReference>
<organism evidence="5 6">
    <name type="scientific">Acinetobacter tjernbergiae DSM 14971 = CIP 107465</name>
    <dbReference type="NCBI Taxonomy" id="1120928"/>
    <lineage>
        <taxon>Bacteria</taxon>
        <taxon>Pseudomonadati</taxon>
        <taxon>Pseudomonadota</taxon>
        <taxon>Gammaproteobacteria</taxon>
        <taxon>Moraxellales</taxon>
        <taxon>Moraxellaceae</taxon>
        <taxon>Acinetobacter</taxon>
    </lineage>
</organism>
<dbReference type="InterPro" id="IPR002577">
    <property type="entry name" value="HTH_HxlR"/>
</dbReference>
<protein>
    <recommendedName>
        <fullName evidence="4">HTH hxlR-type domain-containing protein</fullName>
    </recommendedName>
</protein>
<dbReference type="InterPro" id="IPR011991">
    <property type="entry name" value="ArsR-like_HTH"/>
</dbReference>
<dbReference type="InterPro" id="IPR036388">
    <property type="entry name" value="WH-like_DNA-bd_sf"/>
</dbReference>
<keyword evidence="6" id="KW-1185">Reference proteome</keyword>
<name>V2UXV8_9GAMM</name>
<sequence>MKSNDFDGMNCPIAKVMSALNDRWGVLIMRDLLLGLRRYDELKNSTNITNATLSDRLKVLEKNGLIEKKIYQFKPERYEYVPTPKGQKIGLVILMMLQLGNIFDQEEQIPPQLIAVEKNSHIPISFAIINSKTQAIVNPHQVAIIAGPVADEKTRWRLEQAQKYQSVSRNNYD</sequence>
<dbReference type="InterPro" id="IPR036390">
    <property type="entry name" value="WH_DNA-bd_sf"/>
</dbReference>
<dbReference type="PATRIC" id="fig|1120928.5.peg.3392"/>
<evidence type="ECO:0000256" key="3">
    <source>
        <dbReference type="ARBA" id="ARBA00023163"/>
    </source>
</evidence>
<dbReference type="GO" id="GO:0003677">
    <property type="term" value="F:DNA binding"/>
    <property type="evidence" value="ECO:0007669"/>
    <property type="project" value="UniProtKB-KW"/>
</dbReference>
<dbReference type="OrthoDB" id="9807069at2"/>
<evidence type="ECO:0000256" key="1">
    <source>
        <dbReference type="ARBA" id="ARBA00023015"/>
    </source>
</evidence>
<dbReference type="CDD" id="cd00090">
    <property type="entry name" value="HTH_ARSR"/>
    <property type="match status" value="1"/>
</dbReference>
<dbReference type="Proteomes" id="UP000017404">
    <property type="component" value="Unassembled WGS sequence"/>
</dbReference>
<evidence type="ECO:0000313" key="5">
    <source>
        <dbReference type="EMBL" id="ESK53446.1"/>
    </source>
</evidence>
<dbReference type="STRING" id="202955.GCA_000759995_02198"/>